<protein>
    <submittedName>
        <fullName evidence="2">Uncharacterized protein</fullName>
    </submittedName>
</protein>
<reference evidence="2" key="2">
    <citation type="submission" date="2012-06" db="EMBL/GenBank/DDBJ databases">
        <authorList>
            <person name="Yu Y."/>
            <person name="Currie J."/>
            <person name="Lomeli R."/>
            <person name="Angelova A."/>
            <person name="Collura K."/>
            <person name="Wissotski M."/>
            <person name="Campos D."/>
            <person name="Kudrna D."/>
            <person name="Golser W."/>
            <person name="Ashely E."/>
            <person name="Descour A."/>
            <person name="Fernandes J."/>
            <person name="Soderlund C."/>
            <person name="Walbot V."/>
        </authorList>
    </citation>
    <scope>NUCLEOTIDE SEQUENCE</scope>
    <source>
        <strain evidence="2">B73</strain>
    </source>
</reference>
<proteinExistence type="evidence at transcript level"/>
<accession>C4J1E3</accession>
<evidence type="ECO:0000256" key="1">
    <source>
        <dbReference type="SAM" id="MobiDB-lite"/>
    </source>
</evidence>
<name>C4J1E3_MAIZE</name>
<sequence length="99" mass="10902">MQYFRQRVVAGAGVAVAHLPLGPKEEPDTELRGAHRPEHRNYHGVVQEVPVPPQEPLRLPVKVGGVGSDRLGYKNSLRRREGRGVEDRGGHLKKGEVLG</sequence>
<feature type="compositionally biased region" description="Basic and acidic residues" evidence="1">
    <location>
        <begin position="78"/>
        <end position="99"/>
    </location>
</feature>
<dbReference type="EMBL" id="BT084640">
    <property type="protein sequence ID" value="ACR34993.1"/>
    <property type="molecule type" value="mRNA"/>
</dbReference>
<organism evidence="2">
    <name type="scientific">Zea mays</name>
    <name type="common">Maize</name>
    <dbReference type="NCBI Taxonomy" id="4577"/>
    <lineage>
        <taxon>Eukaryota</taxon>
        <taxon>Viridiplantae</taxon>
        <taxon>Streptophyta</taxon>
        <taxon>Embryophyta</taxon>
        <taxon>Tracheophyta</taxon>
        <taxon>Spermatophyta</taxon>
        <taxon>Magnoliopsida</taxon>
        <taxon>Liliopsida</taxon>
        <taxon>Poales</taxon>
        <taxon>Poaceae</taxon>
        <taxon>PACMAD clade</taxon>
        <taxon>Panicoideae</taxon>
        <taxon>Andropogonodae</taxon>
        <taxon>Andropogoneae</taxon>
        <taxon>Tripsacinae</taxon>
        <taxon>Zea</taxon>
    </lineage>
</organism>
<reference evidence="2" key="1">
    <citation type="journal article" date="2009" name="PLoS Genet.">
        <title>Sequencing, mapping, and analysis of 27,455 maize full-length cDNAs.</title>
        <authorList>
            <person name="Soderlund C."/>
            <person name="Descour A."/>
            <person name="Kudrna D."/>
            <person name="Bomhoff M."/>
            <person name="Boyd L."/>
            <person name="Currie J."/>
            <person name="Angelova A."/>
            <person name="Collura K."/>
            <person name="Wissotski M."/>
            <person name="Ashley E."/>
            <person name="Morrow D."/>
            <person name="Fernandes J."/>
            <person name="Walbot V."/>
            <person name="Yu Y."/>
        </authorList>
    </citation>
    <scope>NUCLEOTIDE SEQUENCE</scope>
    <source>
        <strain evidence="2">B73</strain>
    </source>
</reference>
<dbReference type="AlphaFoldDB" id="C4J1E3"/>
<feature type="region of interest" description="Disordered" evidence="1">
    <location>
        <begin position="77"/>
        <end position="99"/>
    </location>
</feature>
<evidence type="ECO:0000313" key="2">
    <source>
        <dbReference type="EMBL" id="ACR34993.1"/>
    </source>
</evidence>